<evidence type="ECO:0000256" key="6">
    <source>
        <dbReference type="SAM" id="Phobius"/>
    </source>
</evidence>
<dbReference type="GO" id="GO:0005315">
    <property type="term" value="F:phosphate transmembrane transporter activity"/>
    <property type="evidence" value="ECO:0007669"/>
    <property type="project" value="InterPro"/>
</dbReference>
<dbReference type="GO" id="GO:0035435">
    <property type="term" value="P:phosphate ion transmembrane transport"/>
    <property type="evidence" value="ECO:0007669"/>
    <property type="project" value="TreeGrafter"/>
</dbReference>
<dbReference type="Proteomes" id="UP000292564">
    <property type="component" value="Unassembled WGS sequence"/>
</dbReference>
<feature type="transmembrane region" description="Helical" evidence="6">
    <location>
        <begin position="71"/>
        <end position="97"/>
    </location>
</feature>
<evidence type="ECO:0000256" key="3">
    <source>
        <dbReference type="ARBA" id="ARBA00022692"/>
    </source>
</evidence>
<comment type="subcellular location">
    <subcellularLocation>
        <location evidence="1">Membrane</location>
        <topology evidence="1">Multi-pass membrane protein</topology>
    </subcellularLocation>
</comment>
<evidence type="ECO:0000256" key="4">
    <source>
        <dbReference type="ARBA" id="ARBA00022989"/>
    </source>
</evidence>
<protein>
    <submittedName>
        <fullName evidence="7">PiT family inorganic phosphate transporter</fullName>
    </submittedName>
</protein>
<dbReference type="Pfam" id="PF01384">
    <property type="entry name" value="PHO4"/>
    <property type="match status" value="2"/>
</dbReference>
<feature type="transmembrane region" description="Helical" evidence="6">
    <location>
        <begin position="40"/>
        <end position="59"/>
    </location>
</feature>
<keyword evidence="3 6" id="KW-0812">Transmembrane</keyword>
<evidence type="ECO:0000256" key="1">
    <source>
        <dbReference type="ARBA" id="ARBA00004141"/>
    </source>
</evidence>
<dbReference type="RefSeq" id="WP_130509439.1">
    <property type="nucleotide sequence ID" value="NZ_SHKY01000001.1"/>
</dbReference>
<comment type="caution">
    <text evidence="7">The sequence shown here is derived from an EMBL/GenBank/DDBJ whole genome shotgun (WGS) entry which is preliminary data.</text>
</comment>
<dbReference type="AlphaFoldDB" id="A0A4Q7ZK19"/>
<reference evidence="7 8" key="1">
    <citation type="submission" date="2019-02" db="EMBL/GenBank/DDBJ databases">
        <title>Sequencing the genomes of 1000 actinobacteria strains.</title>
        <authorList>
            <person name="Klenk H.-P."/>
        </authorList>
    </citation>
    <scope>NUCLEOTIDE SEQUENCE [LARGE SCALE GENOMIC DNA]</scope>
    <source>
        <strain evidence="7 8">DSM 45162</strain>
    </source>
</reference>
<keyword evidence="4 6" id="KW-1133">Transmembrane helix</keyword>
<evidence type="ECO:0000313" key="8">
    <source>
        <dbReference type="Proteomes" id="UP000292564"/>
    </source>
</evidence>
<feature type="transmembrane region" description="Helical" evidence="6">
    <location>
        <begin position="304"/>
        <end position="330"/>
    </location>
</feature>
<keyword evidence="2" id="KW-0813">Transport</keyword>
<dbReference type="InterPro" id="IPR001204">
    <property type="entry name" value="Phos_transporter"/>
</dbReference>
<dbReference type="OrthoDB" id="9779554at2"/>
<evidence type="ECO:0000256" key="2">
    <source>
        <dbReference type="ARBA" id="ARBA00022448"/>
    </source>
</evidence>
<feature type="transmembrane region" description="Helical" evidence="6">
    <location>
        <begin position="109"/>
        <end position="129"/>
    </location>
</feature>
<keyword evidence="5 6" id="KW-0472">Membrane</keyword>
<accession>A0A4Q7ZK19</accession>
<organism evidence="7 8">
    <name type="scientific">Krasilnikovia cinnamomea</name>
    <dbReference type="NCBI Taxonomy" id="349313"/>
    <lineage>
        <taxon>Bacteria</taxon>
        <taxon>Bacillati</taxon>
        <taxon>Actinomycetota</taxon>
        <taxon>Actinomycetes</taxon>
        <taxon>Micromonosporales</taxon>
        <taxon>Micromonosporaceae</taxon>
        <taxon>Krasilnikovia</taxon>
    </lineage>
</organism>
<dbReference type="PANTHER" id="PTHR11101:SF80">
    <property type="entry name" value="PHOSPHATE TRANSPORTER"/>
    <property type="match status" value="1"/>
</dbReference>
<evidence type="ECO:0000313" key="7">
    <source>
        <dbReference type="EMBL" id="RZU50519.1"/>
    </source>
</evidence>
<dbReference type="GO" id="GO:0016020">
    <property type="term" value="C:membrane"/>
    <property type="evidence" value="ECO:0007669"/>
    <property type="project" value="UniProtKB-SubCell"/>
</dbReference>
<sequence>MSAEFIAVLAVIAAAMVFDYTNGFHDAANAIATSVSTRALTPRAALLMAAAGNFIGAHFGTEVAKTVGDGLVTLPTGIASLGVVFAGVVGAIVWNLVTWYFGLPSSSSHALFGGLVGATLFAAGGTVEWGTITTKVLIPMVLSPVVGLTLGFLVMLAILWGFRRGNPGRLNRGFRHAQTVSAAAMSIGHGMQDAAKTMGIIVLALYTGGYQDSPTEIPTWVYYTSATVLALGTYAGGWRIIRTLGRKIIDLGPPEGFAAETVASSVLYFNALVLGAPISTTHTITSAIMGVGATKRISAVRWNVAGNIVIAWIITFPAAAGIACLTYFLVRPLFS</sequence>
<dbReference type="PANTHER" id="PTHR11101">
    <property type="entry name" value="PHOSPHATE TRANSPORTER"/>
    <property type="match status" value="1"/>
</dbReference>
<gene>
    <name evidence="7" type="ORF">EV385_2291</name>
</gene>
<keyword evidence="8" id="KW-1185">Reference proteome</keyword>
<feature type="transmembrane region" description="Helical" evidence="6">
    <location>
        <begin position="220"/>
        <end position="241"/>
    </location>
</feature>
<feature type="transmembrane region" description="Helical" evidence="6">
    <location>
        <begin position="141"/>
        <end position="162"/>
    </location>
</feature>
<proteinExistence type="predicted"/>
<evidence type="ECO:0000256" key="5">
    <source>
        <dbReference type="ARBA" id="ARBA00023136"/>
    </source>
</evidence>
<dbReference type="EMBL" id="SHKY01000001">
    <property type="protein sequence ID" value="RZU50519.1"/>
    <property type="molecule type" value="Genomic_DNA"/>
</dbReference>
<name>A0A4Q7ZK19_9ACTN</name>